<dbReference type="Proteomes" id="UP000254927">
    <property type="component" value="Unassembled WGS sequence"/>
</dbReference>
<evidence type="ECO:0000313" key="2">
    <source>
        <dbReference type="Proteomes" id="UP000254927"/>
    </source>
</evidence>
<dbReference type="EMBL" id="UGQW01000002">
    <property type="protein sequence ID" value="STZ67650.1"/>
    <property type="molecule type" value="Genomic_DNA"/>
</dbReference>
<reference evidence="1 2" key="1">
    <citation type="submission" date="2018-06" db="EMBL/GenBank/DDBJ databases">
        <authorList>
            <consortium name="Pathogen Informatics"/>
            <person name="Doyle S."/>
        </authorList>
    </citation>
    <scope>NUCLEOTIDE SEQUENCE [LARGE SCALE GENOMIC DNA]</scope>
    <source>
        <strain evidence="1 2">NCTC10660</strain>
    </source>
</reference>
<accession>A0A378TZQ0</accession>
<gene>
    <name evidence="1" type="ORF">NCTC10660_01134</name>
</gene>
<dbReference type="RefSeq" id="WP_074897252.1">
    <property type="nucleotide sequence ID" value="NZ_CP031252.1"/>
</dbReference>
<evidence type="ECO:0008006" key="3">
    <source>
        <dbReference type="Google" id="ProtNLM"/>
    </source>
</evidence>
<name>A0A378TZQ0_NEIEL</name>
<protein>
    <recommendedName>
        <fullName evidence="3">Tetratricopeptide repeat protein</fullName>
    </recommendedName>
</protein>
<dbReference type="InterPro" id="IPR011990">
    <property type="entry name" value="TPR-like_helical_dom_sf"/>
</dbReference>
<organism evidence="1 2">
    <name type="scientific">Neisseria elongata</name>
    <dbReference type="NCBI Taxonomy" id="495"/>
    <lineage>
        <taxon>Bacteria</taxon>
        <taxon>Pseudomonadati</taxon>
        <taxon>Pseudomonadota</taxon>
        <taxon>Betaproteobacteria</taxon>
        <taxon>Neisseriales</taxon>
        <taxon>Neisseriaceae</taxon>
        <taxon>Neisseria</taxon>
    </lineage>
</organism>
<dbReference type="AlphaFoldDB" id="A0A378TZQ0"/>
<dbReference type="SUPFAM" id="SSF48452">
    <property type="entry name" value="TPR-like"/>
    <property type="match status" value="1"/>
</dbReference>
<dbReference type="Gene3D" id="1.25.40.10">
    <property type="entry name" value="Tetratricopeptide repeat domain"/>
    <property type="match status" value="1"/>
</dbReference>
<proteinExistence type="predicted"/>
<evidence type="ECO:0000313" key="1">
    <source>
        <dbReference type="EMBL" id="STZ67650.1"/>
    </source>
</evidence>
<sequence>MFRKNHRQHKKLHNQAYLAFDAGDLQTAADKFAQLAKAHPDNAQYRYMLGLAAKYRMDWALSLQANLAAIACAPEFDEAAHWNAAIAATALHDWQTARQLWAACSIPLPEDEGEIEADFGTAVLRLNPWAGGECVYARRIDPCRSRIINVPLPESGYRMGDIVLHDGASTGRRADGQGGEVLVFNALERWRQSPRQTYAAFVRCPSEADSHALSEQSLHTDTYTEDWTSSISFICLRCSYGTPHNHEHHASAEPGAWQAERSFGIAARSLADAQALLDDWAAQADGRAVWEIVPQDYPLPRHPESGIWWKNYDEDDE</sequence>
<dbReference type="GeneID" id="93352116"/>